<keyword evidence="4 10" id="KW-0677">Repeat</keyword>
<feature type="compositionally biased region" description="Low complexity" evidence="11">
    <location>
        <begin position="1"/>
        <end position="14"/>
    </location>
</feature>
<evidence type="ECO:0000256" key="8">
    <source>
        <dbReference type="ARBA" id="ARBA00023306"/>
    </source>
</evidence>
<dbReference type="Proteomes" id="UP001530400">
    <property type="component" value="Unassembled WGS sequence"/>
</dbReference>
<comment type="subcellular location">
    <subcellularLocation>
        <location evidence="1 10">Nucleus</location>
    </subcellularLocation>
</comment>
<evidence type="ECO:0000256" key="9">
    <source>
        <dbReference type="PROSITE-ProRule" id="PRU00146"/>
    </source>
</evidence>
<evidence type="ECO:0000256" key="11">
    <source>
        <dbReference type="SAM" id="MobiDB-lite"/>
    </source>
</evidence>
<reference evidence="13 14" key="1">
    <citation type="submission" date="2024-10" db="EMBL/GenBank/DDBJ databases">
        <title>Updated reference genomes for cyclostephanoid diatoms.</title>
        <authorList>
            <person name="Roberts W.R."/>
            <person name="Alverson A.J."/>
        </authorList>
    </citation>
    <scope>NUCLEOTIDE SEQUENCE [LARGE SCALE GENOMIC DNA]</scope>
    <source>
        <strain evidence="13 14">AJA010-31</strain>
    </source>
</reference>
<feature type="region of interest" description="Disordered" evidence="11">
    <location>
        <begin position="519"/>
        <end position="546"/>
    </location>
</feature>
<dbReference type="GO" id="GO:0008270">
    <property type="term" value="F:zinc ion binding"/>
    <property type="evidence" value="ECO:0007669"/>
    <property type="project" value="UniProtKB-KW"/>
</dbReference>
<evidence type="ECO:0000313" key="13">
    <source>
        <dbReference type="EMBL" id="KAL3783352.1"/>
    </source>
</evidence>
<comment type="caution">
    <text evidence="13">The sequence shown here is derived from an EMBL/GenBank/DDBJ whole genome shotgun (WGS) entry which is preliminary data.</text>
</comment>
<feature type="compositionally biased region" description="Low complexity" evidence="11">
    <location>
        <begin position="88"/>
        <end position="100"/>
    </location>
</feature>
<dbReference type="PROSITE" id="PS01359">
    <property type="entry name" value="ZF_PHD_1"/>
    <property type="match status" value="1"/>
</dbReference>
<dbReference type="InterPro" id="IPR033031">
    <property type="entry name" value="Scc2/Nipped-B"/>
</dbReference>
<dbReference type="InterPro" id="IPR024986">
    <property type="entry name" value="Nipped-B_C"/>
</dbReference>
<dbReference type="Pfam" id="PF12765">
    <property type="entry name" value="Cohesin_HEAT"/>
    <property type="match status" value="1"/>
</dbReference>
<keyword evidence="6" id="KW-0862">Zinc</keyword>
<dbReference type="InterPro" id="IPR016024">
    <property type="entry name" value="ARM-type_fold"/>
</dbReference>
<feature type="region of interest" description="Disordered" evidence="11">
    <location>
        <begin position="1"/>
        <end position="146"/>
    </location>
</feature>
<dbReference type="Pfam" id="PF12830">
    <property type="entry name" value="Nipped-B_C"/>
    <property type="match status" value="1"/>
</dbReference>
<dbReference type="Pfam" id="PF00628">
    <property type="entry name" value="PHD"/>
    <property type="match status" value="1"/>
</dbReference>
<gene>
    <name evidence="13" type="ORF">ACHAWO_005553</name>
</gene>
<dbReference type="EMBL" id="JALLPJ020000770">
    <property type="protein sequence ID" value="KAL3783352.1"/>
    <property type="molecule type" value="Genomic_DNA"/>
</dbReference>
<dbReference type="SUPFAM" id="SSF57903">
    <property type="entry name" value="FYVE/PHD zinc finger"/>
    <property type="match status" value="1"/>
</dbReference>
<dbReference type="InterPro" id="IPR001965">
    <property type="entry name" value="Znf_PHD"/>
</dbReference>
<dbReference type="PANTHER" id="PTHR21704:SF18">
    <property type="entry name" value="NIPPED-B-LIKE PROTEIN"/>
    <property type="match status" value="1"/>
</dbReference>
<dbReference type="GO" id="GO:0005634">
    <property type="term" value="C:nucleus"/>
    <property type="evidence" value="ECO:0007669"/>
    <property type="project" value="UniProtKB-SubCell"/>
</dbReference>
<feature type="region of interest" description="Disordered" evidence="11">
    <location>
        <begin position="310"/>
        <end position="350"/>
    </location>
</feature>
<evidence type="ECO:0000256" key="5">
    <source>
        <dbReference type="ARBA" id="ARBA00022771"/>
    </source>
</evidence>
<proteinExistence type="inferred from homology"/>
<comment type="similarity">
    <text evidence="2 10">Belongs to the SCC2/Nipped-B family.</text>
</comment>
<dbReference type="Gene3D" id="1.25.10.10">
    <property type="entry name" value="Leucine-rich Repeat Variant"/>
    <property type="match status" value="2"/>
</dbReference>
<evidence type="ECO:0000259" key="12">
    <source>
        <dbReference type="PROSITE" id="PS50016"/>
    </source>
</evidence>
<feature type="compositionally biased region" description="Polar residues" evidence="11">
    <location>
        <begin position="54"/>
        <end position="72"/>
    </location>
</feature>
<feature type="compositionally biased region" description="Polar residues" evidence="11">
    <location>
        <begin position="1811"/>
        <end position="1820"/>
    </location>
</feature>
<keyword evidence="3" id="KW-0479">Metal-binding</keyword>
<feature type="compositionally biased region" description="Low complexity" evidence="11">
    <location>
        <begin position="22"/>
        <end position="42"/>
    </location>
</feature>
<dbReference type="InterPro" id="IPR013083">
    <property type="entry name" value="Znf_RING/FYVE/PHD"/>
</dbReference>
<keyword evidence="14" id="KW-1185">Reference proteome</keyword>
<feature type="region of interest" description="Disordered" evidence="11">
    <location>
        <begin position="1778"/>
        <end position="1820"/>
    </location>
</feature>
<dbReference type="InterPro" id="IPR011989">
    <property type="entry name" value="ARM-like"/>
</dbReference>
<dbReference type="Gene3D" id="3.30.40.10">
    <property type="entry name" value="Zinc/RING finger domain, C3HC4 (zinc finger)"/>
    <property type="match status" value="1"/>
</dbReference>
<evidence type="ECO:0000256" key="4">
    <source>
        <dbReference type="ARBA" id="ARBA00022737"/>
    </source>
</evidence>
<dbReference type="SUPFAM" id="SSF48371">
    <property type="entry name" value="ARM repeat"/>
    <property type="match status" value="1"/>
</dbReference>
<dbReference type="InterPro" id="IPR019787">
    <property type="entry name" value="Znf_PHD-finger"/>
</dbReference>
<dbReference type="InterPro" id="IPR011011">
    <property type="entry name" value="Znf_FYVE_PHD"/>
</dbReference>
<dbReference type="PANTHER" id="PTHR21704">
    <property type="entry name" value="NIPPED-B-LIKE PROTEIN DELANGIN SCC2-RELATED"/>
    <property type="match status" value="1"/>
</dbReference>
<dbReference type="InterPro" id="IPR019786">
    <property type="entry name" value="Zinc_finger_PHD-type_CS"/>
</dbReference>
<dbReference type="InterPro" id="IPR026003">
    <property type="entry name" value="Cohesin_HEAT"/>
</dbReference>
<feature type="compositionally biased region" description="Acidic residues" evidence="11">
    <location>
        <begin position="526"/>
        <end position="535"/>
    </location>
</feature>
<evidence type="ECO:0000256" key="6">
    <source>
        <dbReference type="ARBA" id="ARBA00022833"/>
    </source>
</evidence>
<evidence type="ECO:0000313" key="14">
    <source>
        <dbReference type="Proteomes" id="UP001530400"/>
    </source>
</evidence>
<feature type="compositionally biased region" description="Basic and acidic residues" evidence="11">
    <location>
        <begin position="109"/>
        <end position="124"/>
    </location>
</feature>
<dbReference type="SMART" id="SM00249">
    <property type="entry name" value="PHD"/>
    <property type="match status" value="1"/>
</dbReference>
<keyword evidence="8 10" id="KW-0131">Cell cycle</keyword>
<keyword evidence="7 10" id="KW-0539">Nucleus</keyword>
<feature type="domain" description="PHD-type" evidence="12">
    <location>
        <begin position="679"/>
        <end position="726"/>
    </location>
</feature>
<evidence type="ECO:0000256" key="3">
    <source>
        <dbReference type="ARBA" id="ARBA00022723"/>
    </source>
</evidence>
<sequence length="1820" mass="199694">MNNNHHSSSGFNSSLYPEPAPSSTSNNLSQQSQQQQFNSSSSHFHPEAIPSASIPLSTDNIASLNSNTTMANTRKRNKSDESEGTDAKTNNNKTLKPNNTADSNDTTEIIERIIHAAESREATSRESSVANNTKKSELTVEGGPFTNSELSQLSFLRHDVWHTVEADTVVSLAGMLHRHVASGVGIDLVGEGRNVVKMKDGAGGDGGGAPTISVQQWMQQPKYSGPNSAPLGSLGESKLEPGGGYRRLQILQRSLEAANILLGIMGCKGIDRRAVEDDAVENCVDLIKNHINRHIIPSLSNTGHLGVSVPGNAVNDSSEDEQAAAAAAADPVSPKKKRRKTTSLSPTRNDACKNMKTVYTPILSTIGLFGTILERTDAFIIANEMDDRLLFTLSAAALSTLSIDASSFVRSDTTSLASLVQVSSMDVLVSIFRRYPRHRSIIIEDLFPLMLKLPTSKRSLRTFLVKKMSSSSKAKEGKVKAEPVASSSVAIGDHECIQPISALVLLFVQACVQMPIQSDDGMAEGGADEEDEEQGDQEKDNSKANDASGLDGCVAVCNQFTAQLLLRCSRKGEEGGASEFRPILHNLVDDLLAIRHQPEFPAAEMLLLYLSSRLGNDLMRASSAPKNAPVEATYLATAMDAFGKITSAVASSVHEYRENPFQVLPETLSPSECEPKEEVNRCFCGKDTDTFMVDCDRCHSWYHGSCIGITKDAVPDAWFCDDCTLQSTVLDQAKVFAHGSDTSRHLSSFDHSHAMRQLLLHQVTKAAESSDSPQSDAVREFIIATWTKNLAVARSNPEKFAGVFDLELIRSHVIAQWSRETVQQKQIQRPQLSSDGLDRIMKALVAGSELSTSLAKLIGVLLKLMSDDMASLRKLSVKAILQVVNVDPSLMAKSAVRKEVSRCFHDPSISVREATVSLVGEYVVQTPSLAPAFHTPLLERIVDKGVSVRKRIVKIFRDILLTNPTYQGRAAVMNCMLQRASDRKEDDNVRDLIFETFHTLWFDSTSFNMSVTNLAAESKKSPLAGMKAELYCREAAKQMVEVVKVSGSPEDLTCLVKGLLFGFAEGDKDKKVAERKRRQEDARGQCKSLVSSLFEILLQFEDTRSNQESDGKELVAIFSTLGVFSQAYPELLVPHIDTIVPYLKGDNGAKRYEAQIVGNVSNIISRVSPHFTLEELSRLTNGGLPTDLVNIAYKFPSDAVSSAVEALCKLTNHHHAKPDSIQGKNLHKLAQQFYSYLIKTVDSINGSTTKKSIKDNVRRALSALGSICRYYECQSNDHHTIDPSIFSEVPPVNDLQFADNILSNACFSIFLKYLSKDDETTKCLALKAMTGVFIGRPRVVLAAQQMGVINDVMSDDAPPSVQIEALRSWRDILLAEEIRIESGEAKAKMAAQKNITTSVRISGDQDGDSSISGSVLTKHAPRLYEMTLSKDEKVRCMIVDLIGHLLRQGLINPMETVPYLLAIQGDVKSQSTRSLALKLLINEGEKRPDMLNQRIQAGIKRAFNFQKAVYPQQSENNESSVTALLENKSEGARTAFNTIFDEVIKESSIRNKKAQRQGLYKSIIGMFERESSHDSLLQAKHLKGDDVDRLPLLAFAAQILAHLPYNCAADPLFIVYHASCITALEGNELLVRFAEILGNDVCDPNVAEDELEKCAKLKNPKSSAFASNLIKDDNFNAGEFGALCERASGINLLLNLNEFLRKAYNLSEARITEYLPSEKERIHEKGISIAEGMPKFTAHVSPICSAGDNEIDWNTAIRTYALFRVLMREGEVDAELHFDEGAKKKGGKKRKRSDVDVPENSPAPGQVPQKPLSQISPDNE</sequence>
<evidence type="ECO:0000256" key="10">
    <source>
        <dbReference type="RuleBase" id="RU364107"/>
    </source>
</evidence>
<evidence type="ECO:0000256" key="2">
    <source>
        <dbReference type="ARBA" id="ARBA00009252"/>
    </source>
</evidence>
<accession>A0ABD3P6H3</accession>
<dbReference type="PROSITE" id="PS50016">
    <property type="entry name" value="ZF_PHD_2"/>
    <property type="match status" value="1"/>
</dbReference>
<protein>
    <recommendedName>
        <fullName evidence="10">Sister chromatid cohesion protein</fullName>
    </recommendedName>
</protein>
<keyword evidence="5 9" id="KW-0863">Zinc-finger</keyword>
<organism evidence="13 14">
    <name type="scientific">Cyclotella atomus</name>
    <dbReference type="NCBI Taxonomy" id="382360"/>
    <lineage>
        <taxon>Eukaryota</taxon>
        <taxon>Sar</taxon>
        <taxon>Stramenopiles</taxon>
        <taxon>Ochrophyta</taxon>
        <taxon>Bacillariophyta</taxon>
        <taxon>Coscinodiscophyceae</taxon>
        <taxon>Thalassiosirophycidae</taxon>
        <taxon>Stephanodiscales</taxon>
        <taxon>Stephanodiscaceae</taxon>
        <taxon>Cyclotella</taxon>
    </lineage>
</organism>
<name>A0ABD3P6H3_9STRA</name>
<evidence type="ECO:0000256" key="7">
    <source>
        <dbReference type="ARBA" id="ARBA00023242"/>
    </source>
</evidence>
<evidence type="ECO:0000256" key="1">
    <source>
        <dbReference type="ARBA" id="ARBA00004123"/>
    </source>
</evidence>